<protein>
    <recommendedName>
        <fullName evidence="5">L-rhamnose mutarotase</fullName>
        <ecNumber evidence="5">5.1.3.32</ecNumber>
    </recommendedName>
</protein>
<dbReference type="GO" id="GO:0005737">
    <property type="term" value="C:cytoplasm"/>
    <property type="evidence" value="ECO:0007669"/>
    <property type="project" value="InterPro"/>
</dbReference>
<dbReference type="OrthoDB" id="9799608at2"/>
<evidence type="ECO:0000256" key="2">
    <source>
        <dbReference type="ARBA" id="ARBA00023235"/>
    </source>
</evidence>
<dbReference type="PANTHER" id="PTHR34389:SF2">
    <property type="entry name" value="L-RHAMNOSE MUTAROTASE"/>
    <property type="match status" value="1"/>
</dbReference>
<evidence type="ECO:0000256" key="4">
    <source>
        <dbReference type="ARBA" id="ARBA00023308"/>
    </source>
</evidence>
<evidence type="ECO:0000256" key="3">
    <source>
        <dbReference type="ARBA" id="ARBA00023277"/>
    </source>
</evidence>
<dbReference type="InterPro" id="IPR008000">
    <property type="entry name" value="Rham/fucose_mutarotase"/>
</dbReference>
<dbReference type="GO" id="GO:0019301">
    <property type="term" value="P:rhamnose catabolic process"/>
    <property type="evidence" value="ECO:0007669"/>
    <property type="project" value="UniProtKB-UniRule"/>
</dbReference>
<dbReference type="Proteomes" id="UP000238375">
    <property type="component" value="Unassembled WGS sequence"/>
</dbReference>
<evidence type="ECO:0000313" key="6">
    <source>
        <dbReference type="EMBL" id="PRY39126.1"/>
    </source>
</evidence>
<organism evidence="6 7">
    <name type="scientific">Spirosoma oryzae</name>
    <dbReference type="NCBI Taxonomy" id="1469603"/>
    <lineage>
        <taxon>Bacteria</taxon>
        <taxon>Pseudomonadati</taxon>
        <taxon>Bacteroidota</taxon>
        <taxon>Cytophagia</taxon>
        <taxon>Cytophagales</taxon>
        <taxon>Cytophagaceae</taxon>
        <taxon>Spirosoma</taxon>
    </lineage>
</organism>
<keyword evidence="1" id="KW-0963">Cytoplasm</keyword>
<dbReference type="InterPro" id="IPR013448">
    <property type="entry name" value="L-rhamnose_mutarotase"/>
</dbReference>
<dbReference type="PANTHER" id="PTHR34389">
    <property type="entry name" value="L-RHAMNOSE MUTAROTASE"/>
    <property type="match status" value="1"/>
</dbReference>
<dbReference type="Pfam" id="PF05336">
    <property type="entry name" value="rhaM"/>
    <property type="match status" value="1"/>
</dbReference>
<evidence type="ECO:0000256" key="5">
    <source>
        <dbReference type="NCBIfam" id="TIGR02625"/>
    </source>
</evidence>
<sequence>MAVIAFRMKLRPGCQAEYQRRHAEIWPELLTLLSDSGISDYRIFLDEPTDMLFAVQSVAGESSQALGQTEIVQRWWAYMADLMDVNADNSPVSVPLREVFHMS</sequence>
<dbReference type="GO" id="GO:0062192">
    <property type="term" value="F:L-rhamnose mutarotase activity"/>
    <property type="evidence" value="ECO:0007669"/>
    <property type="project" value="UniProtKB-UniRule"/>
</dbReference>
<dbReference type="NCBIfam" id="TIGR02625">
    <property type="entry name" value="YiiL_rotase"/>
    <property type="match status" value="1"/>
</dbReference>
<gene>
    <name evidence="6" type="ORF">CLV58_10815</name>
</gene>
<dbReference type="EC" id="5.1.3.32" evidence="5"/>
<reference evidence="6 7" key="1">
    <citation type="submission" date="2018-03" db="EMBL/GenBank/DDBJ databases">
        <title>Genomic Encyclopedia of Archaeal and Bacterial Type Strains, Phase II (KMG-II): from individual species to whole genera.</title>
        <authorList>
            <person name="Goeker M."/>
        </authorList>
    </citation>
    <scope>NUCLEOTIDE SEQUENCE [LARGE SCALE GENOMIC DNA]</scope>
    <source>
        <strain evidence="6 7">DSM 28354</strain>
    </source>
</reference>
<name>A0A2T0T0E0_9BACT</name>
<dbReference type="EMBL" id="PVTE01000008">
    <property type="protein sequence ID" value="PRY39126.1"/>
    <property type="molecule type" value="Genomic_DNA"/>
</dbReference>
<evidence type="ECO:0000256" key="1">
    <source>
        <dbReference type="ARBA" id="ARBA00022490"/>
    </source>
</evidence>
<dbReference type="Gene3D" id="3.30.70.100">
    <property type="match status" value="1"/>
</dbReference>
<dbReference type="SUPFAM" id="SSF54909">
    <property type="entry name" value="Dimeric alpha+beta barrel"/>
    <property type="match status" value="1"/>
</dbReference>
<keyword evidence="4" id="KW-0684">Rhamnose metabolism</keyword>
<keyword evidence="3" id="KW-0119">Carbohydrate metabolism</keyword>
<keyword evidence="7" id="KW-1185">Reference proteome</keyword>
<dbReference type="AlphaFoldDB" id="A0A2T0T0E0"/>
<accession>A0A2T0T0E0</accession>
<proteinExistence type="predicted"/>
<dbReference type="InterPro" id="IPR011008">
    <property type="entry name" value="Dimeric_a/b-barrel"/>
</dbReference>
<dbReference type="RefSeq" id="WP_106137815.1">
    <property type="nucleotide sequence ID" value="NZ_PVTE01000008.1"/>
</dbReference>
<keyword evidence="2" id="KW-0413">Isomerase</keyword>
<comment type="caution">
    <text evidence="6">The sequence shown here is derived from an EMBL/GenBank/DDBJ whole genome shotgun (WGS) entry which is preliminary data.</text>
</comment>
<evidence type="ECO:0000313" key="7">
    <source>
        <dbReference type="Proteomes" id="UP000238375"/>
    </source>
</evidence>